<feature type="domain" description="Protein FecR C-terminal" evidence="3">
    <location>
        <begin position="263"/>
        <end position="331"/>
    </location>
</feature>
<accession>A0A916YI39</accession>
<dbReference type="PIRSF" id="PIRSF018266">
    <property type="entry name" value="FecR"/>
    <property type="match status" value="1"/>
</dbReference>
<organism evidence="4 5">
    <name type="scientific">Emticicia aquatilis</name>
    <dbReference type="NCBI Taxonomy" id="1537369"/>
    <lineage>
        <taxon>Bacteria</taxon>
        <taxon>Pseudomonadati</taxon>
        <taxon>Bacteroidota</taxon>
        <taxon>Cytophagia</taxon>
        <taxon>Cytophagales</taxon>
        <taxon>Leadbetterellaceae</taxon>
        <taxon>Emticicia</taxon>
    </lineage>
</organism>
<reference evidence="4" key="2">
    <citation type="submission" date="2020-09" db="EMBL/GenBank/DDBJ databases">
        <authorList>
            <person name="Sun Q."/>
            <person name="Zhou Y."/>
        </authorList>
    </citation>
    <scope>NUCLEOTIDE SEQUENCE</scope>
    <source>
        <strain evidence="4">CGMCC 1.15958</strain>
    </source>
</reference>
<evidence type="ECO:0000259" key="3">
    <source>
        <dbReference type="Pfam" id="PF16344"/>
    </source>
</evidence>
<sequence>MNAKITKELLFNHFMGQTSAMQKQMIDEWVLDKANEELFYRYLEEYENLHAEYIANIDGAVDKYYDFLEQYKNNPHNNTVLTATTKQTKKLDWKPWIAAASVLFVVGLSLFFSRNIWKYQTFKTDFGETKSFQLPDGSSVTLNANSSLKIPRWGFGEDSRIVLLEGEASFSVKHTQNHQKFIVQTAKSFDVEVLGTEFTVFARERGSKVVLSKGKVRLNLQVGDSTQKILMKPGDLITIDNRNIAKKETTTQPEIHEAWRGHRYIFEQTSLQEITYLLSENYGVNVEVTNKELLGLTVSGTFTANNLDEFLELIQGVLDLQITHKENTIFITQ</sequence>
<protein>
    <submittedName>
        <fullName evidence="4">Anti-sigma factor</fullName>
    </submittedName>
</protein>
<dbReference type="AlphaFoldDB" id="A0A916YI39"/>
<feature type="transmembrane region" description="Helical" evidence="1">
    <location>
        <begin position="96"/>
        <end position="117"/>
    </location>
</feature>
<evidence type="ECO:0000313" key="5">
    <source>
        <dbReference type="Proteomes" id="UP000609064"/>
    </source>
</evidence>
<dbReference type="GO" id="GO:0016989">
    <property type="term" value="F:sigma factor antagonist activity"/>
    <property type="evidence" value="ECO:0007669"/>
    <property type="project" value="TreeGrafter"/>
</dbReference>
<proteinExistence type="predicted"/>
<dbReference type="InterPro" id="IPR006860">
    <property type="entry name" value="FecR"/>
</dbReference>
<evidence type="ECO:0000259" key="2">
    <source>
        <dbReference type="Pfam" id="PF04773"/>
    </source>
</evidence>
<keyword evidence="1" id="KW-0812">Transmembrane</keyword>
<dbReference type="RefSeq" id="WP_188764645.1">
    <property type="nucleotide sequence ID" value="NZ_BMKK01000001.1"/>
</dbReference>
<keyword evidence="1" id="KW-0472">Membrane</keyword>
<dbReference type="Gene3D" id="2.60.120.1440">
    <property type="match status" value="1"/>
</dbReference>
<evidence type="ECO:0000313" key="4">
    <source>
        <dbReference type="EMBL" id="GGD45746.1"/>
    </source>
</evidence>
<dbReference type="InterPro" id="IPR032508">
    <property type="entry name" value="FecR_C"/>
</dbReference>
<name>A0A916YI39_9BACT</name>
<dbReference type="Proteomes" id="UP000609064">
    <property type="component" value="Unassembled WGS sequence"/>
</dbReference>
<keyword evidence="1" id="KW-1133">Transmembrane helix</keyword>
<keyword evidence="5" id="KW-1185">Reference proteome</keyword>
<dbReference type="PANTHER" id="PTHR30273">
    <property type="entry name" value="PERIPLASMIC SIGNAL SENSOR AND SIGMA FACTOR ACTIVATOR FECR-RELATED"/>
    <property type="match status" value="1"/>
</dbReference>
<dbReference type="Gene3D" id="3.55.50.30">
    <property type="match status" value="1"/>
</dbReference>
<dbReference type="Pfam" id="PF16344">
    <property type="entry name" value="FecR_C"/>
    <property type="match status" value="1"/>
</dbReference>
<feature type="domain" description="FecR protein" evidence="2">
    <location>
        <begin position="121"/>
        <end position="217"/>
    </location>
</feature>
<reference evidence="4" key="1">
    <citation type="journal article" date="2014" name="Int. J. Syst. Evol. Microbiol.">
        <title>Complete genome sequence of Corynebacterium casei LMG S-19264T (=DSM 44701T), isolated from a smear-ripened cheese.</title>
        <authorList>
            <consortium name="US DOE Joint Genome Institute (JGI-PGF)"/>
            <person name="Walter F."/>
            <person name="Albersmeier A."/>
            <person name="Kalinowski J."/>
            <person name="Ruckert C."/>
        </authorList>
    </citation>
    <scope>NUCLEOTIDE SEQUENCE</scope>
    <source>
        <strain evidence="4">CGMCC 1.15958</strain>
    </source>
</reference>
<dbReference type="EMBL" id="BMKK01000001">
    <property type="protein sequence ID" value="GGD45746.1"/>
    <property type="molecule type" value="Genomic_DNA"/>
</dbReference>
<comment type="caution">
    <text evidence="4">The sequence shown here is derived from an EMBL/GenBank/DDBJ whole genome shotgun (WGS) entry which is preliminary data.</text>
</comment>
<evidence type="ECO:0000256" key="1">
    <source>
        <dbReference type="SAM" id="Phobius"/>
    </source>
</evidence>
<gene>
    <name evidence="4" type="ORF">GCM10011514_07180</name>
</gene>
<dbReference type="PANTHER" id="PTHR30273:SF2">
    <property type="entry name" value="PROTEIN FECR"/>
    <property type="match status" value="1"/>
</dbReference>
<dbReference type="InterPro" id="IPR012373">
    <property type="entry name" value="Ferrdict_sens_TM"/>
</dbReference>
<dbReference type="Pfam" id="PF04773">
    <property type="entry name" value="FecR"/>
    <property type="match status" value="1"/>
</dbReference>